<dbReference type="Proteomes" id="UP001161405">
    <property type="component" value="Unassembled WGS sequence"/>
</dbReference>
<evidence type="ECO:0000313" key="2">
    <source>
        <dbReference type="Proteomes" id="UP001161405"/>
    </source>
</evidence>
<evidence type="ECO:0000313" key="1">
    <source>
        <dbReference type="EMBL" id="GLQ16738.1"/>
    </source>
</evidence>
<reference evidence="1" key="1">
    <citation type="journal article" date="2014" name="Int. J. Syst. Evol. Microbiol.">
        <title>Complete genome of a new Firmicutes species belonging to the dominant human colonic microbiota ('Ruminococcus bicirculans') reveals two chromosomes and a selective capacity to utilize plant glucans.</title>
        <authorList>
            <consortium name="NISC Comparative Sequencing Program"/>
            <person name="Wegmann U."/>
            <person name="Louis P."/>
            <person name="Goesmann A."/>
            <person name="Henrissat B."/>
            <person name="Duncan S.H."/>
            <person name="Flint H.J."/>
        </authorList>
    </citation>
    <scope>NUCLEOTIDE SEQUENCE</scope>
    <source>
        <strain evidence="1">NBRC 107169</strain>
    </source>
</reference>
<accession>A0ABQ5UND3</accession>
<protein>
    <submittedName>
        <fullName evidence="1">Uncharacterized protein</fullName>
    </submittedName>
</protein>
<reference evidence="1" key="2">
    <citation type="submission" date="2023-01" db="EMBL/GenBank/DDBJ databases">
        <title>Draft genome sequence of Maritalea porphyrae strain NBRC 107169.</title>
        <authorList>
            <person name="Sun Q."/>
            <person name="Mori K."/>
        </authorList>
    </citation>
    <scope>NUCLEOTIDE SEQUENCE</scope>
    <source>
        <strain evidence="1">NBRC 107169</strain>
    </source>
</reference>
<keyword evidence="2" id="KW-1185">Reference proteome</keyword>
<comment type="caution">
    <text evidence="1">The sequence shown here is derived from an EMBL/GenBank/DDBJ whole genome shotgun (WGS) entry which is preliminary data.</text>
</comment>
<dbReference type="EMBL" id="BSNI01000002">
    <property type="protein sequence ID" value="GLQ16738.1"/>
    <property type="molecule type" value="Genomic_DNA"/>
</dbReference>
<proteinExistence type="predicted"/>
<sequence length="64" mass="6989">MFHILGSMIRFARCDIAKALHAVALCRARVHQKGFGCLVGFQFANGKRLRLPHGNGVVDAKKGV</sequence>
<organism evidence="1 2">
    <name type="scientific">Maritalea porphyrae</name>
    <dbReference type="NCBI Taxonomy" id="880732"/>
    <lineage>
        <taxon>Bacteria</taxon>
        <taxon>Pseudomonadati</taxon>
        <taxon>Pseudomonadota</taxon>
        <taxon>Alphaproteobacteria</taxon>
        <taxon>Hyphomicrobiales</taxon>
        <taxon>Devosiaceae</taxon>
        <taxon>Maritalea</taxon>
    </lineage>
</organism>
<gene>
    <name evidence="1" type="ORF">GCM10007879_09870</name>
</gene>
<name>A0ABQ5UND3_9HYPH</name>